<evidence type="ECO:0000256" key="1">
    <source>
        <dbReference type="SAM" id="MobiDB-lite"/>
    </source>
</evidence>
<organism evidence="2 3">
    <name type="scientific">Kitasatospora cheerisanensis KCTC 2395</name>
    <dbReference type="NCBI Taxonomy" id="1348663"/>
    <lineage>
        <taxon>Bacteria</taxon>
        <taxon>Bacillati</taxon>
        <taxon>Actinomycetota</taxon>
        <taxon>Actinomycetes</taxon>
        <taxon>Kitasatosporales</taxon>
        <taxon>Streptomycetaceae</taxon>
        <taxon>Kitasatospora</taxon>
    </lineage>
</organism>
<comment type="caution">
    <text evidence="2">The sequence shown here is derived from an EMBL/GenBank/DDBJ whole genome shotgun (WGS) entry which is preliminary data.</text>
</comment>
<feature type="region of interest" description="Disordered" evidence="1">
    <location>
        <begin position="32"/>
        <end position="55"/>
    </location>
</feature>
<proteinExistence type="predicted"/>
<dbReference type="AlphaFoldDB" id="A0A066Z0S3"/>
<dbReference type="Proteomes" id="UP000027178">
    <property type="component" value="Unassembled WGS sequence"/>
</dbReference>
<reference evidence="2 3" key="1">
    <citation type="submission" date="2014-05" db="EMBL/GenBank/DDBJ databases">
        <title>Draft Genome Sequence of Kitasatospora cheerisanensis KCTC 2395.</title>
        <authorList>
            <person name="Nam D.H."/>
        </authorList>
    </citation>
    <scope>NUCLEOTIDE SEQUENCE [LARGE SCALE GENOMIC DNA]</scope>
    <source>
        <strain evidence="2 3">KCTC 2395</strain>
    </source>
</reference>
<dbReference type="HOGENOM" id="CLU_151275_0_0_11"/>
<name>A0A066Z0S3_9ACTN</name>
<accession>A0A066Z0S3</accession>
<keyword evidence="3" id="KW-1185">Reference proteome</keyword>
<dbReference type="RefSeq" id="WP_035865309.1">
    <property type="nucleotide sequence ID" value="NZ_KK853997.1"/>
</dbReference>
<dbReference type="EMBL" id="JNBY01000094">
    <property type="protein sequence ID" value="KDN83946.1"/>
    <property type="molecule type" value="Genomic_DNA"/>
</dbReference>
<dbReference type="OrthoDB" id="3394546at2"/>
<dbReference type="PATRIC" id="fig|1348663.4.peg.4435"/>
<gene>
    <name evidence="2" type="ORF">KCH_45950</name>
</gene>
<sequence length="106" mass="12344">MAFIDETWWLRRGEESVGEIRVTEADFPWPHGDFLRGPGRPAAEPGFTGSRRPTRSEEWEQWDRAWTALEEEHTLHSPEGPVAEFLLPVEPPHAWFRFSEEPFDLG</sequence>
<evidence type="ECO:0000313" key="2">
    <source>
        <dbReference type="EMBL" id="KDN83946.1"/>
    </source>
</evidence>
<protein>
    <submittedName>
        <fullName evidence="2">Uncharacterized protein</fullName>
    </submittedName>
</protein>
<evidence type="ECO:0000313" key="3">
    <source>
        <dbReference type="Proteomes" id="UP000027178"/>
    </source>
</evidence>